<accession>A0ABU7I8M3</accession>
<feature type="signal peptide" evidence="1">
    <location>
        <begin position="1"/>
        <end position="22"/>
    </location>
</feature>
<evidence type="ECO:0000313" key="3">
    <source>
        <dbReference type="Proteomes" id="UP001336835"/>
    </source>
</evidence>
<dbReference type="RefSeq" id="WP_330108131.1">
    <property type="nucleotide sequence ID" value="NZ_JAZDQT010000002.1"/>
</dbReference>
<dbReference type="EMBL" id="JAZDQT010000002">
    <property type="protein sequence ID" value="MEE1945811.1"/>
    <property type="molecule type" value="Genomic_DNA"/>
</dbReference>
<dbReference type="InterPro" id="IPR021457">
    <property type="entry name" value="DUF3108"/>
</dbReference>
<organism evidence="2 3">
    <name type="scientific">Pedobacter albus</name>
    <dbReference type="NCBI Taxonomy" id="3113905"/>
    <lineage>
        <taxon>Bacteria</taxon>
        <taxon>Pseudomonadati</taxon>
        <taxon>Bacteroidota</taxon>
        <taxon>Sphingobacteriia</taxon>
        <taxon>Sphingobacteriales</taxon>
        <taxon>Sphingobacteriaceae</taxon>
        <taxon>Pedobacter</taxon>
    </lineage>
</organism>
<keyword evidence="3" id="KW-1185">Reference proteome</keyword>
<dbReference type="Proteomes" id="UP001336835">
    <property type="component" value="Unassembled WGS sequence"/>
</dbReference>
<feature type="chain" id="PRO_5046434169" evidence="1">
    <location>
        <begin position="23"/>
        <end position="265"/>
    </location>
</feature>
<evidence type="ECO:0000313" key="2">
    <source>
        <dbReference type="EMBL" id="MEE1945811.1"/>
    </source>
</evidence>
<reference evidence="2 3" key="1">
    <citation type="submission" date="2024-01" db="EMBL/GenBank/DDBJ databases">
        <title>Pedobacter sp. nov., isolated from fresh soil.</title>
        <authorList>
            <person name="Le N.T.T."/>
        </authorList>
    </citation>
    <scope>NUCLEOTIDE SEQUENCE [LARGE SCALE GENOMIC DNA]</scope>
    <source>
        <strain evidence="2 3">KR3-3</strain>
    </source>
</reference>
<evidence type="ECO:0000256" key="1">
    <source>
        <dbReference type="SAM" id="SignalP"/>
    </source>
</evidence>
<keyword evidence="1" id="KW-0732">Signal</keyword>
<proteinExistence type="predicted"/>
<sequence length="265" mass="30494">MKKLISLGMALAMSSLLSVAYAQKIDTIRLKDQRLLTSALKPGLKQYLVYFQMPKSPKDLKYWLWLRDIKRETKNGEAVFAISQHWYGSDSTSYREVYSLNRAKDFLPIYHAETVAGKLKAFNWNATGIKGADTVAQNTQKAFKLDFNQPCFNWNLDIETFEMLPLAAGKIFAINFYDAGFDVPKYVNYTVTGSEMLNTLDGQKVDCWLLRTESENRGAKYVQTFWISKKGHELLKEEDTFPNGYRYKVKLPALAPDVYARFLKK</sequence>
<dbReference type="Pfam" id="PF11306">
    <property type="entry name" value="DUF3108"/>
    <property type="match status" value="1"/>
</dbReference>
<protein>
    <submittedName>
        <fullName evidence="2">Uncharacterized protein</fullName>
    </submittedName>
</protein>
<gene>
    <name evidence="2" type="ORF">VRU48_11885</name>
</gene>
<comment type="caution">
    <text evidence="2">The sequence shown here is derived from an EMBL/GenBank/DDBJ whole genome shotgun (WGS) entry which is preliminary data.</text>
</comment>
<name>A0ABU7I8M3_9SPHI</name>